<evidence type="ECO:0000256" key="3">
    <source>
        <dbReference type="ARBA" id="ARBA00022989"/>
    </source>
</evidence>
<dbReference type="InterPro" id="IPR036259">
    <property type="entry name" value="MFS_trans_sf"/>
</dbReference>
<feature type="transmembrane region" description="Helical" evidence="5">
    <location>
        <begin position="351"/>
        <end position="373"/>
    </location>
</feature>
<feature type="transmembrane region" description="Helical" evidence="5">
    <location>
        <begin position="379"/>
        <end position="403"/>
    </location>
</feature>
<feature type="transmembrane region" description="Helical" evidence="5">
    <location>
        <begin position="445"/>
        <end position="465"/>
    </location>
</feature>
<dbReference type="PRINTS" id="PR01036">
    <property type="entry name" value="TCRTETB"/>
</dbReference>
<feature type="transmembrane region" description="Helical" evidence="5">
    <location>
        <begin position="415"/>
        <end position="439"/>
    </location>
</feature>
<feature type="transmembrane region" description="Helical" evidence="5">
    <location>
        <begin position="191"/>
        <end position="209"/>
    </location>
</feature>
<dbReference type="EMBL" id="CXOJ01000079">
    <property type="protein sequence ID" value="CTP91352.1"/>
    <property type="molecule type" value="Genomic_DNA"/>
</dbReference>
<evidence type="ECO:0000256" key="1">
    <source>
        <dbReference type="ARBA" id="ARBA00004141"/>
    </source>
</evidence>
<feature type="transmembrane region" description="Helical" evidence="5">
    <location>
        <begin position="74"/>
        <end position="94"/>
    </location>
</feature>
<keyword evidence="2 5" id="KW-0812">Transmembrane</keyword>
<evidence type="ECO:0000256" key="5">
    <source>
        <dbReference type="SAM" id="Phobius"/>
    </source>
</evidence>
<feature type="transmembrane region" description="Helical" evidence="5">
    <location>
        <begin position="163"/>
        <end position="185"/>
    </location>
</feature>
<dbReference type="InterPro" id="IPR011701">
    <property type="entry name" value="MFS"/>
</dbReference>
<proteinExistence type="predicted"/>
<keyword evidence="4 5" id="KW-0472">Membrane</keyword>
<dbReference type="Proteomes" id="UP000045978">
    <property type="component" value="Unassembled WGS sequence"/>
</dbReference>
<feature type="transmembrane region" description="Helical" evidence="5">
    <location>
        <begin position="319"/>
        <end position="339"/>
    </location>
</feature>
<feature type="transmembrane region" description="Helical" evidence="5">
    <location>
        <begin position="253"/>
        <end position="273"/>
    </location>
</feature>
<dbReference type="Gene3D" id="1.20.1250.20">
    <property type="entry name" value="MFS general substrate transporter like domains"/>
    <property type="match status" value="1"/>
</dbReference>
<dbReference type="InterPro" id="IPR020846">
    <property type="entry name" value="MFS_dom"/>
</dbReference>
<dbReference type="PANTHER" id="PTHR23501:SF154">
    <property type="entry name" value="MULTIDRUG-EFFLUX TRANSPORTER RV1634-RELATED"/>
    <property type="match status" value="1"/>
</dbReference>
<gene>
    <name evidence="7" type="ORF">XTPLMG730_3129</name>
</gene>
<dbReference type="GO" id="GO:0022857">
    <property type="term" value="F:transmembrane transporter activity"/>
    <property type="evidence" value="ECO:0007669"/>
    <property type="project" value="InterPro"/>
</dbReference>
<keyword evidence="3 5" id="KW-1133">Transmembrane helix</keyword>
<feature type="transmembrane region" description="Helical" evidence="5">
    <location>
        <begin position="285"/>
        <end position="307"/>
    </location>
</feature>
<sequence length="474" mass="48064">MNHATPSSNESHGATPTLLDATATVASGADSVLAPRYRAATLGMVALVSLIAFEALAVATAMPTVARELDGLRLYALAFGGTLATGAIGMTVAGRWSDLRGPAAPLWAGLLCFVCGLLLAGFAPSMPMLLAGRLVQGLGAGAISVALYVLVARLYPQALRPRIFAAFSAAWVVPSLIGPSISGLIVEHVGWRWVFLAVPLLALPSAALLQPALRSLPRVAAAARSGAAPLLWSIGAAAGICLLHLGGQQRGAWAAATVLPALALLLACAWRLLPRGTLGAARGLPSVIALRGIAGSAFFGCEAFLPLLLSRERGLSPTWAGVALSVGALGWFAGSWYQGHDGRDGTRLRRLRVGCALMTLGVAITALALWPALPAAVAIGGWTATGLGMGLIYPTLSVLTLTLSPPAQQGANSSALQLSEAIAVATTLAVGGSLFAALLAQSVTAAYLSTFAVAAVLALLGLGIAGRTQPVAPR</sequence>
<dbReference type="RefSeq" id="WP_080999059.1">
    <property type="nucleotide sequence ID" value="NZ_CP076251.1"/>
</dbReference>
<organism evidence="7 8">
    <name type="scientific">Xanthomonas graminis pv. phlei</name>
    <dbReference type="NCBI Taxonomy" id="487906"/>
    <lineage>
        <taxon>Bacteria</taxon>
        <taxon>Pseudomonadati</taxon>
        <taxon>Pseudomonadota</taxon>
        <taxon>Gammaproteobacteria</taxon>
        <taxon>Lysobacterales</taxon>
        <taxon>Lysobacteraceae</taxon>
        <taxon>Xanthomonas</taxon>
        <taxon>Xanthomonas translucens group</taxon>
        <taxon>Xanthomonas graminis</taxon>
    </lineage>
</organism>
<dbReference type="PANTHER" id="PTHR23501">
    <property type="entry name" value="MAJOR FACILITATOR SUPERFAMILY"/>
    <property type="match status" value="1"/>
</dbReference>
<evidence type="ECO:0000313" key="7">
    <source>
        <dbReference type="EMBL" id="CTP91352.1"/>
    </source>
</evidence>
<dbReference type="Gene3D" id="1.20.1720.10">
    <property type="entry name" value="Multidrug resistance protein D"/>
    <property type="match status" value="1"/>
</dbReference>
<name>A0A0K3A225_9XANT</name>
<evidence type="ECO:0000256" key="2">
    <source>
        <dbReference type="ARBA" id="ARBA00022692"/>
    </source>
</evidence>
<dbReference type="AlphaFoldDB" id="A0A0K3A225"/>
<dbReference type="Pfam" id="PF07690">
    <property type="entry name" value="MFS_1"/>
    <property type="match status" value="1"/>
</dbReference>
<feature type="transmembrane region" description="Helical" evidence="5">
    <location>
        <begin position="130"/>
        <end position="151"/>
    </location>
</feature>
<evidence type="ECO:0000313" key="8">
    <source>
        <dbReference type="Proteomes" id="UP000045978"/>
    </source>
</evidence>
<feature type="domain" description="Major facilitator superfamily (MFS) profile" evidence="6">
    <location>
        <begin position="40"/>
        <end position="473"/>
    </location>
</feature>
<accession>A0A0K3A225</accession>
<comment type="subcellular location">
    <subcellularLocation>
        <location evidence="1">Membrane</location>
        <topology evidence="1">Multi-pass membrane protein</topology>
    </subcellularLocation>
</comment>
<reference evidence="7 8" key="1">
    <citation type="submission" date="2015-07" db="EMBL/GenBank/DDBJ databases">
        <authorList>
            <person name="Noorani M."/>
        </authorList>
    </citation>
    <scope>NUCLEOTIDE SEQUENCE [LARGE SCALE GENOMIC DNA]</scope>
    <source>
        <strain evidence="7">LMG730</strain>
    </source>
</reference>
<dbReference type="PROSITE" id="PS50850">
    <property type="entry name" value="MFS"/>
    <property type="match status" value="1"/>
</dbReference>
<evidence type="ECO:0000256" key="4">
    <source>
        <dbReference type="ARBA" id="ARBA00023136"/>
    </source>
</evidence>
<feature type="transmembrane region" description="Helical" evidence="5">
    <location>
        <begin position="106"/>
        <end position="124"/>
    </location>
</feature>
<evidence type="ECO:0000259" key="6">
    <source>
        <dbReference type="PROSITE" id="PS50850"/>
    </source>
</evidence>
<feature type="transmembrane region" description="Helical" evidence="5">
    <location>
        <begin position="230"/>
        <end position="247"/>
    </location>
</feature>
<dbReference type="SUPFAM" id="SSF103473">
    <property type="entry name" value="MFS general substrate transporter"/>
    <property type="match status" value="1"/>
</dbReference>
<feature type="transmembrane region" description="Helical" evidence="5">
    <location>
        <begin position="39"/>
        <end position="62"/>
    </location>
</feature>
<dbReference type="GO" id="GO:0005886">
    <property type="term" value="C:plasma membrane"/>
    <property type="evidence" value="ECO:0007669"/>
    <property type="project" value="TreeGrafter"/>
</dbReference>
<protein>
    <submittedName>
        <fullName evidence="7">MFS transporter permease</fullName>
    </submittedName>
</protein>